<feature type="chain" id="PRO_5007836803" description="Secreted protein" evidence="1">
    <location>
        <begin position="30"/>
        <end position="282"/>
    </location>
</feature>
<reference evidence="2 3" key="1">
    <citation type="submission" date="2015-12" db="EMBL/GenBank/DDBJ databases">
        <title>Genome sequence of Tistrella mobilis MCCC 1A02139.</title>
        <authorList>
            <person name="Lu L."/>
            <person name="Lai Q."/>
            <person name="Shao Z."/>
            <person name="Qian P."/>
        </authorList>
    </citation>
    <scope>NUCLEOTIDE SEQUENCE [LARGE SCALE GENOMIC DNA]</scope>
    <source>
        <strain evidence="2 3">MCCC 1A02139</strain>
    </source>
</reference>
<dbReference type="AlphaFoldDB" id="A0A162L0J1"/>
<protein>
    <recommendedName>
        <fullName evidence="4">Secreted protein</fullName>
    </recommendedName>
</protein>
<name>A0A162L0J1_9PROT</name>
<proteinExistence type="predicted"/>
<feature type="signal peptide" evidence="1">
    <location>
        <begin position="1"/>
        <end position="29"/>
    </location>
</feature>
<organism evidence="2 3">
    <name type="scientific">Tistrella mobilis</name>
    <dbReference type="NCBI Taxonomy" id="171437"/>
    <lineage>
        <taxon>Bacteria</taxon>
        <taxon>Pseudomonadati</taxon>
        <taxon>Pseudomonadota</taxon>
        <taxon>Alphaproteobacteria</taxon>
        <taxon>Geminicoccales</taxon>
        <taxon>Geminicoccaceae</taxon>
        <taxon>Tistrella</taxon>
    </lineage>
</organism>
<dbReference type="RefSeq" id="WP_062763981.1">
    <property type="nucleotide sequence ID" value="NZ_CP121045.1"/>
</dbReference>
<evidence type="ECO:0008006" key="4">
    <source>
        <dbReference type="Google" id="ProtNLM"/>
    </source>
</evidence>
<gene>
    <name evidence="2" type="ORF">AUP44_04640</name>
</gene>
<evidence type="ECO:0000313" key="2">
    <source>
        <dbReference type="EMBL" id="KYO52617.1"/>
    </source>
</evidence>
<dbReference type="GeneID" id="97243722"/>
<accession>A0A162L0J1</accession>
<dbReference type="OrthoDB" id="7364708at2"/>
<dbReference type="EMBL" id="LPZR01000153">
    <property type="protein sequence ID" value="KYO52617.1"/>
    <property type="molecule type" value="Genomic_DNA"/>
</dbReference>
<evidence type="ECO:0000313" key="3">
    <source>
        <dbReference type="Proteomes" id="UP000075787"/>
    </source>
</evidence>
<sequence length="282" mass="29481">MFPSRAGLHHLALLAPMAVVLSASVPTLASDPTRPDPGPQAASIRGMSCVGEEPFWGLEIGRTEARLSRPGAAGIDEIILTGRLDTLDFLEPPAAVFRGDGREGLLVATMRRESCASTMSDQTPDRPWRAVVSFPDGSVATGCCSLAGADAARVAPQVEPDDWTRHLADLLPAIRACIADGRVPVEAVVSAWPMNRGMAGIRLRAPDGSRHDCIADATGSRVETLVPVRESPADAPAEGNPVFLPADPDVAGPPNVACGRIEEVLASGGALAGWLHRDPCPD</sequence>
<comment type="caution">
    <text evidence="2">The sequence shown here is derived from an EMBL/GenBank/DDBJ whole genome shotgun (WGS) entry which is preliminary data.</text>
</comment>
<dbReference type="Proteomes" id="UP000075787">
    <property type="component" value="Unassembled WGS sequence"/>
</dbReference>
<evidence type="ECO:0000256" key="1">
    <source>
        <dbReference type="SAM" id="SignalP"/>
    </source>
</evidence>
<keyword evidence="1" id="KW-0732">Signal</keyword>